<name>A0A1Z8AL33_9FLAO</name>
<keyword evidence="1" id="KW-0472">Membrane</keyword>
<dbReference type="PROSITE" id="PS51257">
    <property type="entry name" value="PROKAR_LIPOPROTEIN"/>
    <property type="match status" value="1"/>
</dbReference>
<feature type="transmembrane region" description="Helical" evidence="1">
    <location>
        <begin position="12"/>
        <end position="36"/>
    </location>
</feature>
<protein>
    <recommendedName>
        <fullName evidence="4">Lipoprotein</fullName>
    </recommendedName>
</protein>
<evidence type="ECO:0000256" key="1">
    <source>
        <dbReference type="SAM" id="Phobius"/>
    </source>
</evidence>
<organism evidence="2 3">
    <name type="scientific">Nonlabens dokdonensis</name>
    <dbReference type="NCBI Taxonomy" id="328515"/>
    <lineage>
        <taxon>Bacteria</taxon>
        <taxon>Pseudomonadati</taxon>
        <taxon>Bacteroidota</taxon>
        <taxon>Flavobacteriia</taxon>
        <taxon>Flavobacteriales</taxon>
        <taxon>Flavobacteriaceae</taxon>
        <taxon>Nonlabens</taxon>
    </lineage>
</organism>
<sequence>MNNKATKHYKRWQYQAPLGLVLIGAGISCIVDAAFYRYDGAAWWQWIGYGTIALTIFNAGLSLFVDAGLHRIRYEQANQ</sequence>
<feature type="transmembrane region" description="Helical" evidence="1">
    <location>
        <begin position="42"/>
        <end position="65"/>
    </location>
</feature>
<keyword evidence="1" id="KW-0812">Transmembrane</keyword>
<dbReference type="AlphaFoldDB" id="A0A1Z8AL33"/>
<accession>A0A1Z8AL33</accession>
<dbReference type="Proteomes" id="UP000196102">
    <property type="component" value="Unassembled WGS sequence"/>
</dbReference>
<comment type="caution">
    <text evidence="2">The sequence shown here is derived from an EMBL/GenBank/DDBJ whole genome shotgun (WGS) entry which is preliminary data.</text>
</comment>
<evidence type="ECO:0008006" key="4">
    <source>
        <dbReference type="Google" id="ProtNLM"/>
    </source>
</evidence>
<evidence type="ECO:0000313" key="2">
    <source>
        <dbReference type="EMBL" id="OUS11045.1"/>
    </source>
</evidence>
<dbReference type="EMBL" id="MAAX01000185">
    <property type="protein sequence ID" value="OUS11045.1"/>
    <property type="molecule type" value="Genomic_DNA"/>
</dbReference>
<proteinExistence type="predicted"/>
<evidence type="ECO:0000313" key="3">
    <source>
        <dbReference type="Proteomes" id="UP000196102"/>
    </source>
</evidence>
<keyword evidence="1" id="KW-1133">Transmembrane helix</keyword>
<gene>
    <name evidence="2" type="ORF">A9Q93_12130</name>
</gene>
<reference evidence="3" key="1">
    <citation type="journal article" date="2017" name="Proc. Natl. Acad. Sci. U.S.A.">
        <title>Simulation of Deepwater Horizon oil plume reveals substrate specialization within a complex community of hydrocarbon-degraders.</title>
        <authorList>
            <person name="Hu P."/>
            <person name="Dubinsky E.A."/>
            <person name="Probst A.J."/>
            <person name="Wang J."/>
            <person name="Sieber C.M.K."/>
            <person name="Tom L.M."/>
            <person name="Gardinali P."/>
            <person name="Banfield J.F."/>
            <person name="Atlas R.M."/>
            <person name="Andersen G.L."/>
        </authorList>
    </citation>
    <scope>NUCLEOTIDE SEQUENCE [LARGE SCALE GENOMIC DNA]</scope>
</reference>
<dbReference type="RefSeq" id="WP_303687712.1">
    <property type="nucleotide sequence ID" value="NZ_CAJXYO010000037.1"/>
</dbReference>